<feature type="transmembrane region" description="Helical" evidence="1">
    <location>
        <begin position="6"/>
        <end position="29"/>
    </location>
</feature>
<dbReference type="Proteomes" id="UP000235162">
    <property type="component" value="Unassembled WGS sequence"/>
</dbReference>
<dbReference type="EMBL" id="PKUR01000002">
    <property type="protein sequence ID" value="PLW86596.1"/>
    <property type="molecule type" value="Genomic_DNA"/>
</dbReference>
<dbReference type="RefSeq" id="WP_084199259.1">
    <property type="nucleotide sequence ID" value="NZ_BMYL01000002.1"/>
</dbReference>
<evidence type="ECO:0000313" key="3">
    <source>
        <dbReference type="Proteomes" id="UP000235162"/>
    </source>
</evidence>
<keyword evidence="1" id="KW-0812">Transmembrane</keyword>
<dbReference type="AlphaFoldDB" id="A0AAP8SNL1"/>
<keyword evidence="1" id="KW-1133">Transmembrane helix</keyword>
<gene>
    <name evidence="2" type="ORF">C0029_09370</name>
</gene>
<sequence>MKPARWHSLIGLLMSIPLLLWAFTGAVFLTKPGYEGAYEQLAPKLYPIEQALTLPPGSQWEHFQLLRTILGYHLIAHRGDQVSHLDPYTLQLIEPPTDEAIALLVKDATEQNRSRYGEIISVEDSVVTTDTGVVITLDWDRLSLRQQGNDSRWLNTLYKIHYLQWLGDATANKVFGVLGLTLLFGLIGLGLYSYARKGPS</sequence>
<keyword evidence="3" id="KW-1185">Reference proteome</keyword>
<protein>
    <recommendedName>
        <fullName evidence="4">PepSY domain-containing protein</fullName>
    </recommendedName>
</protein>
<organism evidence="2 3">
    <name type="scientific">Halioglobus japonicus</name>
    <dbReference type="NCBI Taxonomy" id="930805"/>
    <lineage>
        <taxon>Bacteria</taxon>
        <taxon>Pseudomonadati</taxon>
        <taxon>Pseudomonadota</taxon>
        <taxon>Gammaproteobacteria</taxon>
        <taxon>Cellvibrionales</taxon>
        <taxon>Halieaceae</taxon>
        <taxon>Halioglobus</taxon>
    </lineage>
</organism>
<comment type="caution">
    <text evidence="2">The sequence shown here is derived from an EMBL/GenBank/DDBJ whole genome shotgun (WGS) entry which is preliminary data.</text>
</comment>
<evidence type="ECO:0000313" key="2">
    <source>
        <dbReference type="EMBL" id="PLW86596.1"/>
    </source>
</evidence>
<evidence type="ECO:0000256" key="1">
    <source>
        <dbReference type="SAM" id="Phobius"/>
    </source>
</evidence>
<dbReference type="KEGG" id="hja:BST95_10340"/>
<feature type="transmembrane region" description="Helical" evidence="1">
    <location>
        <begin position="174"/>
        <end position="195"/>
    </location>
</feature>
<name>A0AAP8SNL1_9GAMM</name>
<dbReference type="Pfam" id="PF03929">
    <property type="entry name" value="PepSY_TM"/>
    <property type="match status" value="1"/>
</dbReference>
<proteinExistence type="predicted"/>
<accession>A0AAP8SNL1</accession>
<reference evidence="2 3" key="1">
    <citation type="submission" date="2018-01" db="EMBL/GenBank/DDBJ databases">
        <title>The draft genome sequence of Halioglobus japonicus S1-36.</title>
        <authorList>
            <person name="Du Z.-J."/>
            <person name="Shi M.-J."/>
        </authorList>
    </citation>
    <scope>NUCLEOTIDE SEQUENCE [LARGE SCALE GENOMIC DNA]</scope>
    <source>
        <strain evidence="2 3">S1-36</strain>
    </source>
</reference>
<evidence type="ECO:0008006" key="4">
    <source>
        <dbReference type="Google" id="ProtNLM"/>
    </source>
</evidence>
<dbReference type="InterPro" id="IPR005625">
    <property type="entry name" value="PepSY-ass_TM"/>
</dbReference>
<keyword evidence="1" id="KW-0472">Membrane</keyword>